<dbReference type="PANTHER" id="PTHR45629">
    <property type="entry name" value="SNF2/RAD54 FAMILY MEMBER"/>
    <property type="match status" value="1"/>
</dbReference>
<feature type="domain" description="Helicase ATP-binding" evidence="7">
    <location>
        <begin position="339"/>
        <end position="496"/>
    </location>
</feature>
<dbReference type="GeneID" id="24099046"/>
<keyword evidence="2" id="KW-0547">Nucleotide-binding</keyword>
<dbReference type="RefSeq" id="XP_012183418.1">
    <property type="nucleotide sequence ID" value="XM_012328028.1"/>
</dbReference>
<dbReference type="STRING" id="599839.J4GSH6"/>
<keyword evidence="5" id="KW-0539">Nucleus</keyword>
<dbReference type="FunFam" id="3.40.50.10810:FF:000019">
    <property type="entry name" value="DNA excision repair protein ERCC-6-like 2 isoform X1"/>
    <property type="match status" value="1"/>
</dbReference>
<gene>
    <name evidence="9" type="ORF">FIBRA_06297</name>
</gene>
<evidence type="ECO:0000256" key="2">
    <source>
        <dbReference type="ARBA" id="ARBA00022741"/>
    </source>
</evidence>
<organism evidence="9 10">
    <name type="scientific">Fibroporia radiculosa</name>
    <dbReference type="NCBI Taxonomy" id="599839"/>
    <lineage>
        <taxon>Eukaryota</taxon>
        <taxon>Fungi</taxon>
        <taxon>Dikarya</taxon>
        <taxon>Basidiomycota</taxon>
        <taxon>Agaricomycotina</taxon>
        <taxon>Agaricomycetes</taxon>
        <taxon>Polyporales</taxon>
        <taxon>Fibroporiaceae</taxon>
        <taxon>Fibroporia</taxon>
    </lineage>
</organism>
<keyword evidence="4" id="KW-0067">ATP-binding</keyword>
<name>J4GSH6_9APHY</name>
<dbReference type="SMART" id="SM00487">
    <property type="entry name" value="DEXDc"/>
    <property type="match status" value="1"/>
</dbReference>
<protein>
    <recommendedName>
        <fullName evidence="11">Helicase ATP-binding domain-containing protein</fullName>
    </recommendedName>
</protein>
<evidence type="ECO:0000313" key="10">
    <source>
        <dbReference type="Proteomes" id="UP000006352"/>
    </source>
</evidence>
<dbReference type="InterPro" id="IPR038718">
    <property type="entry name" value="SNF2-like_sf"/>
</dbReference>
<dbReference type="SMART" id="SM00490">
    <property type="entry name" value="HELICc"/>
    <property type="match status" value="1"/>
</dbReference>
<dbReference type="GO" id="GO:0005524">
    <property type="term" value="F:ATP binding"/>
    <property type="evidence" value="ECO:0007669"/>
    <property type="project" value="InterPro"/>
</dbReference>
<dbReference type="Gene3D" id="3.40.50.10810">
    <property type="entry name" value="Tandem AAA-ATPase domain"/>
    <property type="match status" value="1"/>
</dbReference>
<dbReference type="InterPro" id="IPR001650">
    <property type="entry name" value="Helicase_C-like"/>
</dbReference>
<accession>J4GSH6</accession>
<evidence type="ECO:0000256" key="3">
    <source>
        <dbReference type="ARBA" id="ARBA00022801"/>
    </source>
</evidence>
<reference evidence="9 10" key="1">
    <citation type="journal article" date="2012" name="Appl. Environ. Microbiol.">
        <title>Short-read sequencing for genomic analysis of the brown rot fungus Fibroporia radiculosa.</title>
        <authorList>
            <person name="Tang J.D."/>
            <person name="Perkins A.D."/>
            <person name="Sonstegard T.S."/>
            <person name="Schroeder S.G."/>
            <person name="Burgess S.C."/>
            <person name="Diehl S.V."/>
        </authorList>
    </citation>
    <scope>NUCLEOTIDE SEQUENCE [LARGE SCALE GENOMIC DNA]</scope>
    <source>
        <strain evidence="9 10">TFFH 294</strain>
    </source>
</reference>
<sequence>MPLDSKLKASRKAASDRSRKFEHSEPIPLAEDSDSDFNPGSFTYEPPKKGKKDKRVKVSAGTSIISHRKHKLRREHQTAIAKSSGSKLVTTTNPLLEYFATLDLHSASEDENQTDNEEPSSEDEAGSAEENVQDIQPGTMLRTYTALMRPSEATRLRDHKNARSETEPESELECTTTSTALKRKSPESPFTIVQPQSKRLRFENSDNSVTESESELELAPAIEGRNRSAVHVKDYGQATKSGPKTTKSTDTASDTESDSEAEVVLHRSLEPKPAFKLKLDQQTTGPLTLDNSHSVPAQINTFLRDYQREGIRFFFERYKTRRGGILGDDMGLKNGDKRDIDRRRKHVSRLQDEDPSWKRSRTLPPANDTWPTCLIISPSSVVGNWEREFETWGYFEVGIYTGLPKERADVLRDFKMGRLDVVVTSFETARNDIALLDDLAWSCIVIDEVHRVKNPRSALAAAFSRFICTIRFGLTGTAIQNSFQEFWTILDWANPGSVGTKNQWEGFVSRPLTVGQSKSATEEQRTKGILVAQILTDKLLPKFFLRRTKDIIKNQLPGKDDQVVFCPLTATQIEVYKRILNMEPVQNMMRKDEPCDCGSKEKRRKCCHPFDRGDLFRYLVTLIKISNHLALILPSPSDTPEQTARNRELSRIAFGNETIPKYGPSILTSRFCGKWTVLESLLEDWKKDALNKVLIFTKSIKLLEMLEFHLRSRSEILPQFTANAADDVDASNLLDTGYVKLDGSTKASDRMSLIDRFHEDPHVSVFLISTLAGGTGLNLTGANKVTRIGVSLLFYPAHDLQAIDRAYRFGQTRSVSVFRLLGAGSIEELIYARQVYKQQQMQVGYNASFQTRYFEGVQGEKSKQGELFGLKNIFTLHESALATKKAVEKAVLSDFNWALANVDANKSGLKTKHAAEANAKDDDNLRGLDTLLFDDGIPEVEKKDDGIQKILSDVGVTYIHRNADLIAESAVEGHRFQSTMEVRKKSRKNTKQARGSTASKAEVEEQWPPQRRHHKPKPTPEERLKARLTSLIELGYIATAEHLSAFLERFMRWSLDDQQQFFAELDAYHAARNRPS</sequence>
<dbReference type="InterPro" id="IPR050496">
    <property type="entry name" value="SNF2_RAD54_helicase_repair"/>
</dbReference>
<keyword evidence="10" id="KW-1185">Reference proteome</keyword>
<dbReference type="PROSITE" id="PS00690">
    <property type="entry name" value="DEAH_ATP_HELICASE"/>
    <property type="match status" value="1"/>
</dbReference>
<dbReference type="InterPro" id="IPR000330">
    <property type="entry name" value="SNF2_N"/>
</dbReference>
<dbReference type="InterPro" id="IPR027417">
    <property type="entry name" value="P-loop_NTPase"/>
</dbReference>
<dbReference type="Pfam" id="PF00271">
    <property type="entry name" value="Helicase_C"/>
    <property type="match status" value="1"/>
</dbReference>
<dbReference type="CDD" id="cd18793">
    <property type="entry name" value="SF2_C_SNF"/>
    <property type="match status" value="1"/>
</dbReference>
<evidence type="ECO:0000256" key="6">
    <source>
        <dbReference type="SAM" id="MobiDB-lite"/>
    </source>
</evidence>
<feature type="region of interest" description="Disordered" evidence="6">
    <location>
        <begin position="199"/>
        <end position="218"/>
    </location>
</feature>
<dbReference type="InterPro" id="IPR029256">
    <property type="entry name" value="Heliccase-ass-bd"/>
</dbReference>
<dbReference type="GO" id="GO:0005634">
    <property type="term" value="C:nucleus"/>
    <property type="evidence" value="ECO:0007669"/>
    <property type="project" value="UniProtKB-SubCell"/>
</dbReference>
<feature type="region of interest" description="Disordered" evidence="6">
    <location>
        <begin position="227"/>
        <end position="260"/>
    </location>
</feature>
<dbReference type="InterPro" id="IPR014001">
    <property type="entry name" value="Helicase_ATP-bd"/>
</dbReference>
<dbReference type="PROSITE" id="PS51194">
    <property type="entry name" value="HELICASE_CTER"/>
    <property type="match status" value="1"/>
</dbReference>
<evidence type="ECO:0008006" key="11">
    <source>
        <dbReference type="Google" id="ProtNLM"/>
    </source>
</evidence>
<comment type="subcellular location">
    <subcellularLocation>
        <location evidence="1">Nucleus</location>
    </subcellularLocation>
</comment>
<dbReference type="OrthoDB" id="413460at2759"/>
<dbReference type="AlphaFoldDB" id="J4GSH6"/>
<evidence type="ECO:0000256" key="1">
    <source>
        <dbReference type="ARBA" id="ARBA00004123"/>
    </source>
</evidence>
<evidence type="ECO:0000313" key="9">
    <source>
        <dbReference type="EMBL" id="CCM04135.1"/>
    </source>
</evidence>
<feature type="compositionally biased region" description="Basic and acidic residues" evidence="6">
    <location>
        <begin position="13"/>
        <end position="25"/>
    </location>
</feature>
<dbReference type="PANTHER" id="PTHR45629:SF7">
    <property type="entry name" value="DNA EXCISION REPAIR PROTEIN ERCC-6-RELATED"/>
    <property type="match status" value="1"/>
</dbReference>
<feature type="compositionally biased region" description="Basic and acidic residues" evidence="6">
    <location>
        <begin position="152"/>
        <end position="166"/>
    </location>
</feature>
<dbReference type="Proteomes" id="UP000006352">
    <property type="component" value="Unassembled WGS sequence"/>
</dbReference>
<dbReference type="InParanoid" id="J4GSH6"/>
<dbReference type="SUPFAM" id="SSF52540">
    <property type="entry name" value="P-loop containing nucleoside triphosphate hydrolases"/>
    <property type="match status" value="2"/>
</dbReference>
<keyword evidence="3" id="KW-0378">Hydrolase</keyword>
<dbReference type="Gene3D" id="3.40.50.300">
    <property type="entry name" value="P-loop containing nucleotide triphosphate hydrolases"/>
    <property type="match status" value="1"/>
</dbReference>
<dbReference type="HOGENOM" id="CLU_000315_4_3_1"/>
<dbReference type="PROSITE" id="PS51192">
    <property type="entry name" value="HELICASE_ATP_BIND_1"/>
    <property type="match status" value="1"/>
</dbReference>
<dbReference type="InterPro" id="IPR002464">
    <property type="entry name" value="DNA/RNA_helicase_DEAH_CS"/>
</dbReference>
<dbReference type="InterPro" id="IPR049730">
    <property type="entry name" value="SNF2/RAD54-like_C"/>
</dbReference>
<dbReference type="EMBL" id="HE797143">
    <property type="protein sequence ID" value="CCM04135.1"/>
    <property type="molecule type" value="Genomic_DNA"/>
</dbReference>
<feature type="domain" description="Helicase C-terminal" evidence="8">
    <location>
        <begin position="677"/>
        <end position="855"/>
    </location>
</feature>
<feature type="region of interest" description="Disordered" evidence="6">
    <location>
        <begin position="101"/>
        <end position="189"/>
    </location>
</feature>
<feature type="region of interest" description="Disordered" evidence="6">
    <location>
        <begin position="978"/>
        <end position="1023"/>
    </location>
</feature>
<evidence type="ECO:0000256" key="5">
    <source>
        <dbReference type="ARBA" id="ARBA00023242"/>
    </source>
</evidence>
<feature type="region of interest" description="Disordered" evidence="6">
    <location>
        <begin position="342"/>
        <end position="362"/>
    </location>
</feature>
<evidence type="ECO:0000259" key="7">
    <source>
        <dbReference type="PROSITE" id="PS51192"/>
    </source>
</evidence>
<dbReference type="Pfam" id="PF00176">
    <property type="entry name" value="SNF2-rel_dom"/>
    <property type="match status" value="1"/>
</dbReference>
<feature type="region of interest" description="Disordered" evidence="6">
    <location>
        <begin position="1"/>
        <end position="87"/>
    </location>
</feature>
<evidence type="ECO:0000259" key="8">
    <source>
        <dbReference type="PROSITE" id="PS51194"/>
    </source>
</evidence>
<proteinExistence type="predicted"/>
<feature type="compositionally biased region" description="Acidic residues" evidence="6">
    <location>
        <begin position="109"/>
        <end position="127"/>
    </location>
</feature>
<dbReference type="Pfam" id="PF14773">
    <property type="entry name" value="VIGSSK"/>
    <property type="match status" value="1"/>
</dbReference>
<evidence type="ECO:0000256" key="4">
    <source>
        <dbReference type="ARBA" id="ARBA00022840"/>
    </source>
</evidence>
<dbReference type="GO" id="GO:0016787">
    <property type="term" value="F:hydrolase activity"/>
    <property type="evidence" value="ECO:0007669"/>
    <property type="project" value="UniProtKB-KW"/>
</dbReference>